<dbReference type="Pfam" id="PF02815">
    <property type="entry name" value="MIR"/>
    <property type="match status" value="2"/>
</dbReference>
<evidence type="ECO:0000256" key="1">
    <source>
        <dbReference type="ARBA" id="ARBA00022729"/>
    </source>
</evidence>
<dbReference type="AlphaFoldDB" id="A0AAW2ZSN1"/>
<dbReference type="SUPFAM" id="SSF82109">
    <property type="entry name" value="MIR domain"/>
    <property type="match status" value="1"/>
</dbReference>
<dbReference type="PANTHER" id="PTHR46809">
    <property type="entry name" value="STROMAL CELL-DERIVED FACTOR 2-LIKE PROTEIN"/>
    <property type="match status" value="1"/>
</dbReference>
<keyword evidence="5" id="KW-1185">Reference proteome</keyword>
<dbReference type="CDD" id="cd23263">
    <property type="entry name" value="beta-trefoil_MIR"/>
    <property type="match status" value="1"/>
</dbReference>
<dbReference type="PANTHER" id="PTHR46809:SF2">
    <property type="entry name" value="GH21273P"/>
    <property type="match status" value="1"/>
</dbReference>
<keyword evidence="1" id="KW-0732">Signal</keyword>
<dbReference type="EMBL" id="JAOPGA020001853">
    <property type="protein sequence ID" value="KAL0491721.1"/>
    <property type="molecule type" value="Genomic_DNA"/>
</dbReference>
<protein>
    <submittedName>
        <fullName evidence="4">Stromal cell-derived factor 2-like protein</fullName>
    </submittedName>
</protein>
<dbReference type="InterPro" id="IPR016093">
    <property type="entry name" value="MIR_motif"/>
</dbReference>
<dbReference type="SUPFAM" id="SSF50405">
    <property type="entry name" value="Actin-crosslinking proteins"/>
    <property type="match status" value="1"/>
</dbReference>
<comment type="caution">
    <text evidence="4">The sequence shown here is derived from an EMBL/GenBank/DDBJ whole genome shotgun (WGS) entry which is preliminary data.</text>
</comment>
<dbReference type="Proteomes" id="UP001431209">
    <property type="component" value="Unassembled WGS sequence"/>
</dbReference>
<reference evidence="4 5" key="1">
    <citation type="submission" date="2024-03" db="EMBL/GenBank/DDBJ databases">
        <title>The Acrasis kona genome and developmental transcriptomes reveal deep origins of eukaryotic multicellular pathways.</title>
        <authorList>
            <person name="Sheikh S."/>
            <person name="Fu C.-J."/>
            <person name="Brown M.W."/>
            <person name="Baldauf S.L."/>
        </authorList>
    </citation>
    <scope>NUCLEOTIDE SEQUENCE [LARGE SCALE GENOMIC DNA]</scope>
    <source>
        <strain evidence="4 5">ATCC MYA-3509</strain>
    </source>
</reference>
<evidence type="ECO:0000256" key="2">
    <source>
        <dbReference type="ARBA" id="ARBA00022737"/>
    </source>
</evidence>
<keyword evidence="2" id="KW-0677">Repeat</keyword>
<evidence type="ECO:0000259" key="3">
    <source>
        <dbReference type="PROSITE" id="PS50919"/>
    </source>
</evidence>
<dbReference type="SMART" id="SM00472">
    <property type="entry name" value="MIR"/>
    <property type="match status" value="3"/>
</dbReference>
<gene>
    <name evidence="4" type="ORF">AKO1_000625</name>
</gene>
<feature type="domain" description="MIR" evidence="3">
    <location>
        <begin position="269"/>
        <end position="326"/>
    </location>
</feature>
<feature type="domain" description="MIR" evidence="3">
    <location>
        <begin position="146"/>
        <end position="198"/>
    </location>
</feature>
<dbReference type="InterPro" id="IPR036300">
    <property type="entry name" value="MIR_dom_sf"/>
</dbReference>
<name>A0AAW2ZSN1_9EUKA</name>
<evidence type="ECO:0000313" key="5">
    <source>
        <dbReference type="Proteomes" id="UP001431209"/>
    </source>
</evidence>
<accession>A0AAW2ZSN1</accession>
<feature type="domain" description="MIR" evidence="3">
    <location>
        <begin position="204"/>
        <end position="262"/>
    </location>
</feature>
<dbReference type="InterPro" id="IPR008999">
    <property type="entry name" value="Actin-crosslinking"/>
</dbReference>
<sequence length="333" mass="37886">MGLLSNMLHDRFQYCDSVDIQSADGKFVKSIRIEGYPGKSGQVNYGDYVFLYLKNSKFLTVTDFHEVQESLTSQSAELFYIAKPESVKSNILGYGSQVLLKSAQGTYLSVENDKLSATSKTEQPKSIFTIQQTSDRISGLIVNKVNMKLSYGDAIKIQHINTKACLHSHELYYKTGSKRYQVTCFDGRDDNDWFIIEGATDQVAGQVCYNQIVRLRHERHGQYLYSTDTDKSPTTAQNEVSASCEGVENFNVSNSVWRIVPGTNVTDVTENVEANQPFRLEHLETDKFLHSHPFYFYIGHGLTKQQEVTCYPRNQDTNDDWSVFEVRGKCYVN</sequence>
<dbReference type="Gene3D" id="2.80.10.50">
    <property type="match status" value="1"/>
</dbReference>
<proteinExistence type="predicted"/>
<dbReference type="PROSITE" id="PS50919">
    <property type="entry name" value="MIR"/>
    <property type="match status" value="3"/>
</dbReference>
<organism evidence="4 5">
    <name type="scientific">Acrasis kona</name>
    <dbReference type="NCBI Taxonomy" id="1008807"/>
    <lineage>
        <taxon>Eukaryota</taxon>
        <taxon>Discoba</taxon>
        <taxon>Heterolobosea</taxon>
        <taxon>Tetramitia</taxon>
        <taxon>Eutetramitia</taxon>
        <taxon>Acrasidae</taxon>
        <taxon>Acrasis</taxon>
    </lineage>
</organism>
<evidence type="ECO:0000313" key="4">
    <source>
        <dbReference type="EMBL" id="KAL0491721.1"/>
    </source>
</evidence>